<accession>H8MF68</accession>
<reference evidence="3" key="2">
    <citation type="submission" date="2012-03" db="EMBL/GenBank/DDBJ databases">
        <title>Genome sequence of the fruiting myxobacterium Corallococcus coralloides DSM 2259.</title>
        <authorList>
            <person name="Huntley S."/>
            <person name="Zhang Y."/>
            <person name="Treuner-Lange A."/>
            <person name="Sensen C.W."/>
            <person name="Sogaard-Andersen L."/>
        </authorList>
    </citation>
    <scope>NUCLEOTIDE SEQUENCE [LARGE SCALE GENOMIC DNA]</scope>
    <source>
        <strain evidence="3">ATCC 25202 / DSM 2259 / NBRC 100086 / M2</strain>
    </source>
</reference>
<organism evidence="2 3">
    <name type="scientific">Corallococcus coralloides (strain ATCC 25202 / DSM 2259 / NBRC 100086 / M2)</name>
    <name type="common">Myxococcus coralloides</name>
    <dbReference type="NCBI Taxonomy" id="1144275"/>
    <lineage>
        <taxon>Bacteria</taxon>
        <taxon>Pseudomonadati</taxon>
        <taxon>Myxococcota</taxon>
        <taxon>Myxococcia</taxon>
        <taxon>Myxococcales</taxon>
        <taxon>Cystobacterineae</taxon>
        <taxon>Myxococcaceae</taxon>
        <taxon>Corallococcus</taxon>
    </lineage>
</organism>
<keyword evidence="1" id="KW-0812">Transmembrane</keyword>
<feature type="transmembrane region" description="Helical" evidence="1">
    <location>
        <begin position="47"/>
        <end position="64"/>
    </location>
</feature>
<dbReference type="EMBL" id="CP003389">
    <property type="protein sequence ID" value="AFE05055.1"/>
    <property type="molecule type" value="Genomic_DNA"/>
</dbReference>
<evidence type="ECO:0000256" key="1">
    <source>
        <dbReference type="SAM" id="Phobius"/>
    </source>
</evidence>
<feature type="transmembrane region" description="Helical" evidence="1">
    <location>
        <begin position="70"/>
        <end position="87"/>
    </location>
</feature>
<proteinExistence type="predicted"/>
<dbReference type="KEGG" id="ccx:COCOR_03172"/>
<evidence type="ECO:0000313" key="3">
    <source>
        <dbReference type="Proteomes" id="UP000007587"/>
    </source>
</evidence>
<evidence type="ECO:0000313" key="2">
    <source>
        <dbReference type="EMBL" id="AFE05055.1"/>
    </source>
</evidence>
<dbReference type="HOGENOM" id="CLU_838663_0_0_7"/>
<dbReference type="Proteomes" id="UP000007587">
    <property type="component" value="Chromosome"/>
</dbReference>
<keyword evidence="3" id="KW-1185">Reference proteome</keyword>
<protein>
    <submittedName>
        <fullName evidence="2">Uncharacterized protein</fullName>
    </submittedName>
</protein>
<keyword evidence="1" id="KW-0472">Membrane</keyword>
<gene>
    <name evidence="2" type="ordered locus">COCOR_03172</name>
</gene>
<name>H8MF68_CORCM</name>
<dbReference type="InParanoid" id="H8MF68"/>
<dbReference type="OrthoDB" id="5509611at2"/>
<dbReference type="AlphaFoldDB" id="H8MF68"/>
<sequence>MASVEGINPKSQALELEAPLTGVLDALAALPPTQKARRFRSRVGHRLAALARLGVFLLCIWVAGTADGPLSVVAGVLAVVLGLVLWFRNLLPRRFHAEGHPGDAVERRPELVRRVLLRLKEDLAPRTPVRLRLRPDPRPEGPGSSFYDLKLLSKAQTDVLDPWLTLEARLADGSHLRLSAVERRRIKICVPGPNSTRRRTKSKEYDTLFLEARLRVKAKRHPDLAALSPDRAQEAVRLPPGAKLQRLRITGEHLRLRIRLEESWLPHVPKDATAGASPALDASRAVTMLLLSLYQMLHLARTPKAIKRRRSG</sequence>
<reference evidence="2 3" key="1">
    <citation type="journal article" date="2012" name="J. Bacteriol.">
        <title>Complete Genome Sequence of the Fruiting Myxobacterium Corallococcus coralloides DSM 2259.</title>
        <authorList>
            <person name="Huntley S."/>
            <person name="Zhang Y."/>
            <person name="Treuner-Lange A."/>
            <person name="Kneip S."/>
            <person name="Sensen C.W."/>
            <person name="Sogaard-Andersen L."/>
        </authorList>
    </citation>
    <scope>NUCLEOTIDE SEQUENCE [LARGE SCALE GENOMIC DNA]</scope>
    <source>
        <strain evidence="3">ATCC 25202 / DSM 2259 / NBRC 100086 / M2</strain>
    </source>
</reference>
<keyword evidence="1" id="KW-1133">Transmembrane helix</keyword>
<dbReference type="RefSeq" id="WP_014395988.1">
    <property type="nucleotide sequence ID" value="NC_017030.1"/>
</dbReference>